<keyword evidence="3" id="KW-1185">Reference proteome</keyword>
<dbReference type="Gene3D" id="3.40.50.1580">
    <property type="entry name" value="Nucleoside phosphorylase domain"/>
    <property type="match status" value="1"/>
</dbReference>
<organism evidence="2 3">
    <name type="scientific">Actinocorallia longicatena</name>
    <dbReference type="NCBI Taxonomy" id="111803"/>
    <lineage>
        <taxon>Bacteria</taxon>
        <taxon>Bacillati</taxon>
        <taxon>Actinomycetota</taxon>
        <taxon>Actinomycetes</taxon>
        <taxon>Streptosporangiales</taxon>
        <taxon>Thermomonosporaceae</taxon>
        <taxon>Actinocorallia</taxon>
    </lineage>
</organism>
<feature type="domain" description="Nucleoside phosphorylase" evidence="1">
    <location>
        <begin position="31"/>
        <end position="85"/>
    </location>
</feature>
<dbReference type="SUPFAM" id="SSF53167">
    <property type="entry name" value="Purine and uridine phosphorylases"/>
    <property type="match status" value="1"/>
</dbReference>
<evidence type="ECO:0000313" key="2">
    <source>
        <dbReference type="EMBL" id="GAA3226282.1"/>
    </source>
</evidence>
<dbReference type="PANTHER" id="PTHR46832:SF1">
    <property type="entry name" value="5'-METHYLTHIOADENOSINE_S-ADENOSYLHOMOCYSTEINE NUCLEOSIDASE"/>
    <property type="match status" value="1"/>
</dbReference>
<accession>A0ABP6QLI3</accession>
<dbReference type="InterPro" id="IPR000845">
    <property type="entry name" value="Nucleoside_phosphorylase_d"/>
</dbReference>
<protein>
    <submittedName>
        <fullName evidence="2">Nucleosidase</fullName>
    </submittedName>
</protein>
<sequence>MRLSGIVTPDRPLIVVAADEEAAHLQTGLPVLLTGIGKVNAAVAVAAVLAVHRPSEIINLGTAGALRPGLRGTHEISRVIQHDLDGEAIEELTGRPTGVPIDLAAEGPVLATGDKFVSTTELRDLLARRADLADMEGYAVAAAARAAGVGVRLVKHVSDEASEGAATTWKDEVDACARDLAAWVATHL</sequence>
<dbReference type="Pfam" id="PF01048">
    <property type="entry name" value="PNP_UDP_1"/>
    <property type="match status" value="2"/>
</dbReference>
<dbReference type="InterPro" id="IPR035994">
    <property type="entry name" value="Nucleoside_phosphorylase_sf"/>
</dbReference>
<evidence type="ECO:0000313" key="3">
    <source>
        <dbReference type="Proteomes" id="UP001501237"/>
    </source>
</evidence>
<name>A0ABP6QLI3_9ACTN</name>
<comment type="caution">
    <text evidence="2">The sequence shown here is derived from an EMBL/GenBank/DDBJ whole genome shotgun (WGS) entry which is preliminary data.</text>
</comment>
<feature type="domain" description="Nucleoside phosphorylase" evidence="1">
    <location>
        <begin position="109"/>
        <end position="180"/>
    </location>
</feature>
<gene>
    <name evidence="2" type="ORF">GCM10010468_54510</name>
</gene>
<proteinExistence type="predicted"/>
<dbReference type="PANTHER" id="PTHR46832">
    <property type="entry name" value="5'-METHYLTHIOADENOSINE/S-ADENOSYLHOMOCYSTEINE NUCLEOSIDASE"/>
    <property type="match status" value="1"/>
</dbReference>
<evidence type="ECO:0000259" key="1">
    <source>
        <dbReference type="Pfam" id="PF01048"/>
    </source>
</evidence>
<reference evidence="3" key="1">
    <citation type="journal article" date="2019" name="Int. J. Syst. Evol. Microbiol.">
        <title>The Global Catalogue of Microorganisms (GCM) 10K type strain sequencing project: providing services to taxonomists for standard genome sequencing and annotation.</title>
        <authorList>
            <consortium name="The Broad Institute Genomics Platform"/>
            <consortium name="The Broad Institute Genome Sequencing Center for Infectious Disease"/>
            <person name="Wu L."/>
            <person name="Ma J."/>
        </authorList>
    </citation>
    <scope>NUCLEOTIDE SEQUENCE [LARGE SCALE GENOMIC DNA]</scope>
    <source>
        <strain evidence="3">JCM 9377</strain>
    </source>
</reference>
<dbReference type="Proteomes" id="UP001501237">
    <property type="component" value="Unassembled WGS sequence"/>
</dbReference>
<dbReference type="RefSeq" id="WP_344833672.1">
    <property type="nucleotide sequence ID" value="NZ_BAAAUV010000015.1"/>
</dbReference>
<dbReference type="EMBL" id="BAAAUV010000015">
    <property type="protein sequence ID" value="GAA3226282.1"/>
    <property type="molecule type" value="Genomic_DNA"/>
</dbReference>
<dbReference type="NCBIfam" id="NF004168">
    <property type="entry name" value="PRK05634.1"/>
    <property type="match status" value="1"/>
</dbReference>